<feature type="transmembrane region" description="Helical" evidence="2">
    <location>
        <begin position="164"/>
        <end position="187"/>
    </location>
</feature>
<keyword evidence="2" id="KW-0472">Membrane</keyword>
<gene>
    <name evidence="3" type="ORF">ACFQB0_12105</name>
</gene>
<evidence type="ECO:0000256" key="1">
    <source>
        <dbReference type="SAM" id="MobiDB-lite"/>
    </source>
</evidence>
<dbReference type="Proteomes" id="UP001596306">
    <property type="component" value="Unassembled WGS sequence"/>
</dbReference>
<feature type="compositionally biased region" description="Polar residues" evidence="1">
    <location>
        <begin position="1"/>
        <end position="17"/>
    </location>
</feature>
<protein>
    <recommendedName>
        <fullName evidence="5">ABC transporter</fullName>
    </recommendedName>
</protein>
<feature type="region of interest" description="Disordered" evidence="1">
    <location>
        <begin position="1"/>
        <end position="39"/>
    </location>
</feature>
<name>A0ABW1VG13_9MICO</name>
<reference evidence="4" key="1">
    <citation type="journal article" date="2019" name="Int. J. Syst. Evol. Microbiol.">
        <title>The Global Catalogue of Microorganisms (GCM) 10K type strain sequencing project: providing services to taxonomists for standard genome sequencing and annotation.</title>
        <authorList>
            <consortium name="The Broad Institute Genomics Platform"/>
            <consortium name="The Broad Institute Genome Sequencing Center for Infectious Disease"/>
            <person name="Wu L."/>
            <person name="Ma J."/>
        </authorList>
    </citation>
    <scope>NUCLEOTIDE SEQUENCE [LARGE SCALE GENOMIC DNA]</scope>
    <source>
        <strain evidence="4">CCUG 43304</strain>
    </source>
</reference>
<accession>A0ABW1VG13</accession>
<feature type="transmembrane region" description="Helical" evidence="2">
    <location>
        <begin position="194"/>
        <end position="220"/>
    </location>
</feature>
<comment type="caution">
    <text evidence="3">The sequence shown here is derived from an EMBL/GenBank/DDBJ whole genome shotgun (WGS) entry which is preliminary data.</text>
</comment>
<evidence type="ECO:0000313" key="3">
    <source>
        <dbReference type="EMBL" id="MFC6356849.1"/>
    </source>
</evidence>
<evidence type="ECO:0000256" key="2">
    <source>
        <dbReference type="SAM" id="Phobius"/>
    </source>
</evidence>
<keyword evidence="4" id="KW-1185">Reference proteome</keyword>
<feature type="transmembrane region" description="Helical" evidence="2">
    <location>
        <begin position="119"/>
        <end position="144"/>
    </location>
</feature>
<evidence type="ECO:0000313" key="4">
    <source>
        <dbReference type="Proteomes" id="UP001596306"/>
    </source>
</evidence>
<organism evidence="3 4">
    <name type="scientific">Luethyella okanaganae</name>
    <dbReference type="NCBI Taxonomy" id="69372"/>
    <lineage>
        <taxon>Bacteria</taxon>
        <taxon>Bacillati</taxon>
        <taxon>Actinomycetota</taxon>
        <taxon>Actinomycetes</taxon>
        <taxon>Micrococcales</taxon>
        <taxon>Microbacteriaceae</taxon>
        <taxon>Luethyella</taxon>
    </lineage>
</organism>
<evidence type="ECO:0008006" key="5">
    <source>
        <dbReference type="Google" id="ProtNLM"/>
    </source>
</evidence>
<keyword evidence="2" id="KW-0812">Transmembrane</keyword>
<keyword evidence="2" id="KW-1133">Transmembrane helix</keyword>
<dbReference type="RefSeq" id="WP_386731921.1">
    <property type="nucleotide sequence ID" value="NZ_JBHSTP010000003.1"/>
</dbReference>
<dbReference type="EMBL" id="JBHSTP010000003">
    <property type="protein sequence ID" value="MFC6356849.1"/>
    <property type="molecule type" value="Genomic_DNA"/>
</dbReference>
<proteinExistence type="predicted"/>
<sequence length="290" mass="30279">MSNTTPGAEAPQESTADTEAVLENVSDAQAAGMSEAPASDVVETVVPGPVSAEAVKRETYVPAATIAEAGVAAGAATLVPESQTFTPEPYSLSGVQAPQPVYVQAPTPPKDKGNRGAGILIALVAVVAYALIYSGVTYLIGVYYGTLRGVADVTTTNESFAQFLTLPVFYVPVVFFFLALTVLVAIVNRGGWWAYVLGAFAVAIVVYLSYIGGSLLTVQAWNMTPSEAAGFVSQRWLDPLAIAAAVIAREVPVWFGAWIASQGRKVTAGNLAAMKEYDRILAGGPSLSRQ</sequence>